<accession>A0A8S5S7L4</accession>
<organism evidence="1">
    <name type="scientific">Siphoviridae sp. ctj0M16</name>
    <dbReference type="NCBI Taxonomy" id="2827918"/>
    <lineage>
        <taxon>Viruses</taxon>
        <taxon>Duplodnaviria</taxon>
        <taxon>Heunggongvirae</taxon>
        <taxon>Uroviricota</taxon>
        <taxon>Caudoviricetes</taxon>
    </lineage>
</organism>
<proteinExistence type="predicted"/>
<protein>
    <submittedName>
        <fullName evidence="1">Uncharacterized protein</fullName>
    </submittedName>
</protein>
<sequence length="178" mass="18631">MGLNEKMTGLMDAARNVTQLTGKLSIGDLTGYIAGLAPINYLDSPIDGQTVETASGSWSIALTSASLEEGTYFLSAKISSSESTVSLRLDFNGGVAQPLSSDESSHDWGFTGENWINPGGAEIGTMPFKVTTAGKFNFGLAGNPFTGGEAKVEKMMLNKGNLPLPFTKNKLGGEQSPS</sequence>
<reference evidence="1" key="1">
    <citation type="journal article" date="2021" name="Proc. Natl. Acad. Sci. U.S.A.">
        <title>A Catalog of Tens of Thousands of Viruses from Human Metagenomes Reveals Hidden Associations with Chronic Diseases.</title>
        <authorList>
            <person name="Tisza M.J."/>
            <person name="Buck C.B."/>
        </authorList>
    </citation>
    <scope>NUCLEOTIDE SEQUENCE</scope>
    <source>
        <strain evidence="1">Ctj0M16</strain>
    </source>
</reference>
<evidence type="ECO:0000313" key="1">
    <source>
        <dbReference type="EMBL" id="DAF46795.1"/>
    </source>
</evidence>
<name>A0A8S5S7L4_9CAUD</name>
<dbReference type="EMBL" id="BK032544">
    <property type="protein sequence ID" value="DAF46795.1"/>
    <property type="molecule type" value="Genomic_DNA"/>
</dbReference>